<reference evidence="3 4" key="1">
    <citation type="journal article" date="2019" name="Mol. Biol. Evol.">
        <title>Blast fungal genomes show frequent chromosomal changes, gene gains and losses, and effector gene turnover.</title>
        <authorList>
            <person name="Gomez Luciano L.B."/>
            <person name="Jason Tsai I."/>
            <person name="Chuma I."/>
            <person name="Tosa Y."/>
            <person name="Chen Y.H."/>
            <person name="Li J.Y."/>
            <person name="Li M.Y."/>
            <person name="Jade Lu M.Y."/>
            <person name="Nakayashiki H."/>
            <person name="Li W.H."/>
        </authorList>
    </citation>
    <scope>NUCLEOTIDE SEQUENCE [LARGE SCALE GENOMIC DNA]</scope>
    <source>
        <strain evidence="3">MZ5-1-6</strain>
    </source>
</reference>
<name>A0A4P7NQZ1_PYROR</name>
<sequence>MTGESHIAEGQFSSTEEQPGVPVGAMVGIALGSTLVLFLILGFGLVWLGKRKAEKRRNSFQAKGLVLEEDVDEERVGSPNKLRKREVPENFMADRSPSPIQRIPLPVLPPITSRRASFSNFFGVMGAGSKRVVGDAGGSQRRRNSNWIDEDAIHGPKVKKHKDTSGKKLMRDSWPLKAMVPTLPKLHHHTESHHSQQAEQLFVEDDAVRSLPQAPRPLGYGAQGQEGQDSPPRLKNYYGDGNRDGNHRRPSTARGRQSSTDSTLSQILAKTEMRLEQGTITGVARRNRAAASPVKRWNTSNSRSMESISRRGLTGVDDDHDDRDRDRHKDDRSRTPSPTKSGKSQPSTPYHAHDRKLSVSSDISEPESMYNLAAVADADDADAMAGLPRGLSSPSRSPSRQESRAQMSSPLSSISSSLSTVYSEDESNNNDNITQITSHPSISMSDNMNRTTASDPFSSDDCTPKASQKPPCSPGKLRVGNVRVASVGPPKLVLNRPPKLRSPSSSSTDQRDAGMPLSSISPNGSPRPKSFGSQSLKGSSLENIEATPARHGTSIFPAPTLRQVSPVSSDEDEAATPPKPTVVITSPSTMNSRQSLFSPGMFRDRDFDSPSVGRVKVVPPPLDLRVENLDRTWSPTLGFEEDDYVSIVTPSPLPSPSIPSPSPFTRPTDEDSATEMRGHRGDRRLSTASSIYSQYTDVVNLNRVNPQYQPAQPPLPEAVGGRERGPFEEMGTVKVAKRRAEPSLLGARMPARSSVLMSEQAASPEGGNRKFLMTGAIAELRRMNSQVSAYSNSSSQPSTTANNGPASPTLPRLRGGGFSPAAPPVGSRNYLSLGEAVASGEETEAAPQNSHLSSPPHSSPSSVVTPRGCAMSIWGGCEDRQSSCSPPAAQRSSVEDMDDQLMQLKMPKLDFDRFSGSFRAAVSERFISDFGSIEKRGSGYETTGTPSRFPVGYQRNMHARSANMAAMEGVDGSPDRRSVDSLGLYDQDGFLIASPDRARIIPAPGRTRGLRI</sequence>
<evidence type="ECO:0000256" key="1">
    <source>
        <dbReference type="SAM" id="MobiDB-lite"/>
    </source>
</evidence>
<feature type="region of interest" description="Disordered" evidence="1">
    <location>
        <begin position="650"/>
        <end position="686"/>
    </location>
</feature>
<feature type="region of interest" description="Disordered" evidence="1">
    <location>
        <begin position="132"/>
        <end position="168"/>
    </location>
</feature>
<organism evidence="3 4">
    <name type="scientific">Pyricularia oryzae</name>
    <name type="common">Rice blast fungus</name>
    <name type="synonym">Magnaporthe oryzae</name>
    <dbReference type="NCBI Taxonomy" id="318829"/>
    <lineage>
        <taxon>Eukaryota</taxon>
        <taxon>Fungi</taxon>
        <taxon>Dikarya</taxon>
        <taxon>Ascomycota</taxon>
        <taxon>Pezizomycotina</taxon>
        <taxon>Sordariomycetes</taxon>
        <taxon>Sordariomycetidae</taxon>
        <taxon>Magnaporthales</taxon>
        <taxon>Pyriculariaceae</taxon>
        <taxon>Pyricularia</taxon>
    </lineage>
</organism>
<feature type="region of interest" description="Disordered" evidence="1">
    <location>
        <begin position="278"/>
        <end position="364"/>
    </location>
</feature>
<evidence type="ECO:0000313" key="3">
    <source>
        <dbReference type="EMBL" id="QBZ64652.1"/>
    </source>
</evidence>
<protein>
    <submittedName>
        <fullName evidence="3">Uncharacterized protein</fullName>
    </submittedName>
</protein>
<keyword evidence="2" id="KW-0812">Transmembrane</keyword>
<feature type="compositionally biased region" description="Low complexity" evidence="1">
    <location>
        <begin position="383"/>
        <end position="400"/>
    </location>
</feature>
<feature type="region of interest" description="Disordered" evidence="1">
    <location>
        <begin position="212"/>
        <end position="264"/>
    </location>
</feature>
<feature type="compositionally biased region" description="Basic and acidic residues" evidence="1">
    <location>
        <begin position="322"/>
        <end position="334"/>
    </location>
</feature>
<feature type="compositionally biased region" description="Polar residues" evidence="1">
    <location>
        <begin position="254"/>
        <end position="264"/>
    </location>
</feature>
<dbReference type="EMBL" id="CP034209">
    <property type="protein sequence ID" value="QBZ64652.1"/>
    <property type="molecule type" value="Genomic_DNA"/>
</dbReference>
<feature type="compositionally biased region" description="Low complexity" evidence="1">
    <location>
        <begin position="850"/>
        <end position="862"/>
    </location>
</feature>
<accession>A0A4P7NQZ1</accession>
<feature type="compositionally biased region" description="Polar residues" evidence="1">
    <location>
        <begin position="429"/>
        <end position="461"/>
    </location>
</feature>
<proteinExistence type="predicted"/>
<evidence type="ECO:0000313" key="4">
    <source>
        <dbReference type="Proteomes" id="UP000294847"/>
    </source>
</evidence>
<keyword evidence="2" id="KW-0472">Membrane</keyword>
<feature type="compositionally biased region" description="Polar residues" evidence="1">
    <location>
        <begin position="335"/>
        <end position="348"/>
    </location>
</feature>
<dbReference type="AlphaFoldDB" id="A0A4P7NQZ1"/>
<feature type="compositionally biased region" description="Polar residues" evidence="1">
    <location>
        <begin position="531"/>
        <end position="542"/>
    </location>
</feature>
<feature type="compositionally biased region" description="Polar residues" evidence="1">
    <location>
        <begin position="583"/>
        <end position="597"/>
    </location>
</feature>
<feature type="compositionally biased region" description="Low complexity" evidence="1">
    <location>
        <begin position="787"/>
        <end position="803"/>
    </location>
</feature>
<feature type="compositionally biased region" description="Low complexity" evidence="1">
    <location>
        <begin position="408"/>
        <end position="419"/>
    </location>
</feature>
<gene>
    <name evidence="3" type="ORF">PoMZ_06350</name>
</gene>
<feature type="transmembrane region" description="Helical" evidence="2">
    <location>
        <begin position="23"/>
        <end position="48"/>
    </location>
</feature>
<feature type="region of interest" description="Disordered" evidence="1">
    <location>
        <begin position="787"/>
        <end position="826"/>
    </location>
</feature>
<feature type="region of interest" description="Disordered" evidence="1">
    <location>
        <begin position="838"/>
        <end position="865"/>
    </location>
</feature>
<feature type="compositionally biased region" description="Basic and acidic residues" evidence="1">
    <location>
        <begin position="674"/>
        <end position="685"/>
    </location>
</feature>
<feature type="region of interest" description="Disordered" evidence="1">
    <location>
        <begin position="381"/>
        <end position="597"/>
    </location>
</feature>
<dbReference type="Proteomes" id="UP000294847">
    <property type="component" value="Chromosome 6"/>
</dbReference>
<feature type="compositionally biased region" description="Pro residues" evidence="1">
    <location>
        <begin position="651"/>
        <end position="664"/>
    </location>
</feature>
<evidence type="ECO:0000256" key="2">
    <source>
        <dbReference type="SAM" id="Phobius"/>
    </source>
</evidence>
<feature type="compositionally biased region" description="Polar residues" evidence="1">
    <location>
        <begin position="297"/>
        <end position="307"/>
    </location>
</feature>
<keyword evidence="2" id="KW-1133">Transmembrane helix</keyword>